<feature type="transmembrane region" description="Helical" evidence="1">
    <location>
        <begin position="126"/>
        <end position="148"/>
    </location>
</feature>
<organism evidence="2">
    <name type="scientific">mine drainage metagenome</name>
    <dbReference type="NCBI Taxonomy" id="410659"/>
    <lineage>
        <taxon>unclassified sequences</taxon>
        <taxon>metagenomes</taxon>
        <taxon>ecological metagenomes</taxon>
    </lineage>
</organism>
<dbReference type="EMBL" id="AUZX01002428">
    <property type="protein sequence ID" value="EQD76626.1"/>
    <property type="molecule type" value="Genomic_DNA"/>
</dbReference>
<accession>T1BUJ5</accession>
<protein>
    <submittedName>
        <fullName evidence="2">Uncharacterized protein</fullName>
    </submittedName>
</protein>
<dbReference type="AlphaFoldDB" id="T1BUJ5"/>
<keyword evidence="1" id="KW-1133">Transmembrane helix</keyword>
<name>T1BUJ5_9ZZZZ</name>
<feature type="transmembrane region" description="Helical" evidence="1">
    <location>
        <begin position="96"/>
        <end position="114"/>
    </location>
</feature>
<keyword evidence="1" id="KW-0472">Membrane</keyword>
<gene>
    <name evidence="2" type="ORF">B1A_03298</name>
</gene>
<keyword evidence="1" id="KW-0812">Transmembrane</keyword>
<proteinExistence type="predicted"/>
<evidence type="ECO:0000313" key="2">
    <source>
        <dbReference type="EMBL" id="EQD76626.1"/>
    </source>
</evidence>
<evidence type="ECO:0000256" key="1">
    <source>
        <dbReference type="SAM" id="Phobius"/>
    </source>
</evidence>
<reference evidence="2" key="2">
    <citation type="journal article" date="2014" name="ISME J.">
        <title>Microbial stratification in low pH oxic and suboxic macroscopic growths along an acid mine drainage.</title>
        <authorList>
            <person name="Mendez-Garcia C."/>
            <person name="Mesa V."/>
            <person name="Sprenger R.R."/>
            <person name="Richter M."/>
            <person name="Diez M.S."/>
            <person name="Solano J."/>
            <person name="Bargiela R."/>
            <person name="Golyshina O.V."/>
            <person name="Manteca A."/>
            <person name="Ramos J.L."/>
            <person name="Gallego J.R."/>
            <person name="Llorente I."/>
            <person name="Martins Dos Santos V.A."/>
            <person name="Jensen O.N."/>
            <person name="Pelaez A.I."/>
            <person name="Sanchez J."/>
            <person name="Ferrer M."/>
        </authorList>
    </citation>
    <scope>NUCLEOTIDE SEQUENCE</scope>
</reference>
<reference evidence="2" key="1">
    <citation type="submission" date="2013-08" db="EMBL/GenBank/DDBJ databases">
        <authorList>
            <person name="Mendez C."/>
            <person name="Richter M."/>
            <person name="Ferrer M."/>
            <person name="Sanchez J."/>
        </authorList>
    </citation>
    <scope>NUCLEOTIDE SEQUENCE</scope>
</reference>
<sequence>MANVAVPTIELELHSLAQLFDVLDPAPFRERALDPHAHRYLLSYAQELDPRGALRLRVHLPPELRDAADTIDAAVHNHFAYERDQAARLLRARMRLAWRALLVGMLILASTTLVGQELRRLPLLDWLGEGVQILGWVMLWYPLDLLLFQRREAVAELRALDALAHAGVELVDRDSSRGAVG</sequence>
<comment type="caution">
    <text evidence="2">The sequence shown here is derived from an EMBL/GenBank/DDBJ whole genome shotgun (WGS) entry which is preliminary data.</text>
</comment>